<accession>A0A0F9JXE5</accession>
<protein>
    <submittedName>
        <fullName evidence="1">Uncharacterized protein</fullName>
    </submittedName>
</protein>
<evidence type="ECO:0000313" key="1">
    <source>
        <dbReference type="EMBL" id="KKM03598.1"/>
    </source>
</evidence>
<reference evidence="1" key="1">
    <citation type="journal article" date="2015" name="Nature">
        <title>Complex archaea that bridge the gap between prokaryotes and eukaryotes.</title>
        <authorList>
            <person name="Spang A."/>
            <person name="Saw J.H."/>
            <person name="Jorgensen S.L."/>
            <person name="Zaremba-Niedzwiedzka K."/>
            <person name="Martijn J."/>
            <person name="Lind A.E."/>
            <person name="van Eijk R."/>
            <person name="Schleper C."/>
            <person name="Guy L."/>
            <person name="Ettema T.J."/>
        </authorList>
    </citation>
    <scope>NUCLEOTIDE SEQUENCE</scope>
</reference>
<sequence>MSKQFKCPGCGEEVNEYPALSRKDNKNEICSKCGVREAISIFKDYNKST</sequence>
<proteinExistence type="predicted"/>
<organism evidence="1">
    <name type="scientific">marine sediment metagenome</name>
    <dbReference type="NCBI Taxonomy" id="412755"/>
    <lineage>
        <taxon>unclassified sequences</taxon>
        <taxon>metagenomes</taxon>
        <taxon>ecological metagenomes</taxon>
    </lineage>
</organism>
<dbReference type="AlphaFoldDB" id="A0A0F9JXE5"/>
<gene>
    <name evidence="1" type="ORF">LCGC14_1772810</name>
</gene>
<comment type="caution">
    <text evidence="1">The sequence shown here is derived from an EMBL/GenBank/DDBJ whole genome shotgun (WGS) entry which is preliminary data.</text>
</comment>
<dbReference type="EMBL" id="LAZR01016648">
    <property type="protein sequence ID" value="KKM03598.1"/>
    <property type="molecule type" value="Genomic_DNA"/>
</dbReference>
<name>A0A0F9JXE5_9ZZZZ</name>